<reference evidence="1" key="1">
    <citation type="submission" date="2014-09" db="EMBL/GenBank/DDBJ databases">
        <authorList>
            <person name="Magalhaes I.L.F."/>
            <person name="Oliveira U."/>
            <person name="Santos F.R."/>
            <person name="Vidigal T.H.D.A."/>
            <person name="Brescovit A.D."/>
            <person name="Santos A.J."/>
        </authorList>
    </citation>
    <scope>NUCLEOTIDE SEQUENCE</scope>
    <source>
        <tissue evidence="1">Shoot tissue taken approximately 20 cm above the soil surface</tissue>
    </source>
</reference>
<sequence length="9" mass="1257">MLMLLRFFW</sequence>
<name>A0A0A8XYL0_ARUDO</name>
<protein>
    <submittedName>
        <fullName evidence="1">Uncharacterized protein</fullName>
    </submittedName>
</protein>
<proteinExistence type="predicted"/>
<dbReference type="EMBL" id="GBRH01278939">
    <property type="protein sequence ID" value="JAD18956.1"/>
    <property type="molecule type" value="Transcribed_RNA"/>
</dbReference>
<evidence type="ECO:0000313" key="1">
    <source>
        <dbReference type="EMBL" id="JAD18956.1"/>
    </source>
</evidence>
<organism evidence="1">
    <name type="scientific">Arundo donax</name>
    <name type="common">Giant reed</name>
    <name type="synonym">Donax arundinaceus</name>
    <dbReference type="NCBI Taxonomy" id="35708"/>
    <lineage>
        <taxon>Eukaryota</taxon>
        <taxon>Viridiplantae</taxon>
        <taxon>Streptophyta</taxon>
        <taxon>Embryophyta</taxon>
        <taxon>Tracheophyta</taxon>
        <taxon>Spermatophyta</taxon>
        <taxon>Magnoliopsida</taxon>
        <taxon>Liliopsida</taxon>
        <taxon>Poales</taxon>
        <taxon>Poaceae</taxon>
        <taxon>PACMAD clade</taxon>
        <taxon>Arundinoideae</taxon>
        <taxon>Arundineae</taxon>
        <taxon>Arundo</taxon>
    </lineage>
</organism>
<accession>A0A0A8XYL0</accession>
<reference evidence="1" key="2">
    <citation type="journal article" date="2015" name="Data Brief">
        <title>Shoot transcriptome of the giant reed, Arundo donax.</title>
        <authorList>
            <person name="Barrero R.A."/>
            <person name="Guerrero F.D."/>
            <person name="Moolhuijzen P."/>
            <person name="Goolsby J.A."/>
            <person name="Tidwell J."/>
            <person name="Bellgard S.E."/>
            <person name="Bellgard M.I."/>
        </authorList>
    </citation>
    <scope>NUCLEOTIDE SEQUENCE</scope>
    <source>
        <tissue evidence="1">Shoot tissue taken approximately 20 cm above the soil surface</tissue>
    </source>
</reference>